<reference evidence="2" key="1">
    <citation type="submission" date="2015-03" db="EMBL/GenBank/DDBJ databases">
        <authorList>
            <person name="Nijsse Bart"/>
        </authorList>
    </citation>
    <scope>NUCLEOTIDE SEQUENCE [LARGE SCALE GENOMIC DNA]</scope>
</reference>
<evidence type="ECO:0000313" key="1">
    <source>
        <dbReference type="EMBL" id="CQR75107.1"/>
    </source>
</evidence>
<dbReference type="Proteomes" id="UP000049855">
    <property type="component" value="Unassembled WGS sequence"/>
</dbReference>
<name>A0A0U1L5Z2_9FIRM</name>
<dbReference type="AlphaFoldDB" id="A0A0U1L5Z2"/>
<protein>
    <submittedName>
        <fullName evidence="1">Uncharacterized protein</fullName>
    </submittedName>
</protein>
<dbReference type="EMBL" id="CTRP01000016">
    <property type="protein sequence ID" value="CQR75107.1"/>
    <property type="molecule type" value="Genomic_DNA"/>
</dbReference>
<evidence type="ECO:0000313" key="2">
    <source>
        <dbReference type="Proteomes" id="UP000049855"/>
    </source>
</evidence>
<sequence length="55" mass="6404">METIDIEIMAKEMEEVLQDLPRILFILNGEIVGKDSVTEEKNKWMFLVKGYKVTS</sequence>
<accession>A0A0U1L5Z2</accession>
<organism evidence="1 2">
    <name type="scientific">Sporomusa ovata</name>
    <dbReference type="NCBI Taxonomy" id="2378"/>
    <lineage>
        <taxon>Bacteria</taxon>
        <taxon>Bacillati</taxon>
        <taxon>Bacillota</taxon>
        <taxon>Negativicutes</taxon>
        <taxon>Selenomonadales</taxon>
        <taxon>Sporomusaceae</taxon>
        <taxon>Sporomusa</taxon>
    </lineage>
</organism>
<gene>
    <name evidence="1" type="ORF">SpAn4DRAFT_4471</name>
</gene>
<proteinExistence type="predicted"/>
<keyword evidence="2" id="KW-1185">Reference proteome</keyword>